<evidence type="ECO:0000313" key="2">
    <source>
        <dbReference type="Proteomes" id="UP000799428"/>
    </source>
</evidence>
<evidence type="ECO:0000313" key="1">
    <source>
        <dbReference type="EMBL" id="KAF2702878.1"/>
    </source>
</evidence>
<keyword evidence="2" id="KW-1185">Reference proteome</keyword>
<proteinExistence type="predicted"/>
<organism evidence="1 2">
    <name type="scientific">Pleomassaria siparia CBS 279.74</name>
    <dbReference type="NCBI Taxonomy" id="1314801"/>
    <lineage>
        <taxon>Eukaryota</taxon>
        <taxon>Fungi</taxon>
        <taxon>Dikarya</taxon>
        <taxon>Ascomycota</taxon>
        <taxon>Pezizomycotina</taxon>
        <taxon>Dothideomycetes</taxon>
        <taxon>Pleosporomycetidae</taxon>
        <taxon>Pleosporales</taxon>
        <taxon>Pleomassariaceae</taxon>
        <taxon>Pleomassaria</taxon>
    </lineage>
</organism>
<protein>
    <submittedName>
        <fullName evidence="1">Uncharacterized protein</fullName>
    </submittedName>
</protein>
<name>A0A6G1JQR0_9PLEO</name>
<accession>A0A6G1JQR0</accession>
<sequence length="133" mass="13894">MSLDFILSCASYTASSAAFEGHFSCIRNESACARLARLCSRTGFLVGLRTVADSHEGIEAEVVGSPLRAVGCRSSSLCRTDQGRVVVFSAAAVPSEVPSEALSDMNISAMQTGLARAGAARNAGYSPEEGEVW</sequence>
<dbReference type="Proteomes" id="UP000799428">
    <property type="component" value="Unassembled WGS sequence"/>
</dbReference>
<dbReference type="EMBL" id="MU005791">
    <property type="protein sequence ID" value="KAF2702878.1"/>
    <property type="molecule type" value="Genomic_DNA"/>
</dbReference>
<reference evidence="1" key="1">
    <citation type="journal article" date="2020" name="Stud. Mycol.">
        <title>101 Dothideomycetes genomes: a test case for predicting lifestyles and emergence of pathogens.</title>
        <authorList>
            <person name="Haridas S."/>
            <person name="Albert R."/>
            <person name="Binder M."/>
            <person name="Bloem J."/>
            <person name="Labutti K."/>
            <person name="Salamov A."/>
            <person name="Andreopoulos B."/>
            <person name="Baker S."/>
            <person name="Barry K."/>
            <person name="Bills G."/>
            <person name="Bluhm B."/>
            <person name="Cannon C."/>
            <person name="Castanera R."/>
            <person name="Culley D."/>
            <person name="Daum C."/>
            <person name="Ezra D."/>
            <person name="Gonzalez J."/>
            <person name="Henrissat B."/>
            <person name="Kuo A."/>
            <person name="Liang C."/>
            <person name="Lipzen A."/>
            <person name="Lutzoni F."/>
            <person name="Magnuson J."/>
            <person name="Mondo S."/>
            <person name="Nolan M."/>
            <person name="Ohm R."/>
            <person name="Pangilinan J."/>
            <person name="Park H.-J."/>
            <person name="Ramirez L."/>
            <person name="Alfaro M."/>
            <person name="Sun H."/>
            <person name="Tritt A."/>
            <person name="Yoshinaga Y."/>
            <person name="Zwiers L.-H."/>
            <person name="Turgeon B."/>
            <person name="Goodwin S."/>
            <person name="Spatafora J."/>
            <person name="Crous P."/>
            <person name="Grigoriev I."/>
        </authorList>
    </citation>
    <scope>NUCLEOTIDE SEQUENCE</scope>
    <source>
        <strain evidence="1">CBS 279.74</strain>
    </source>
</reference>
<dbReference type="AlphaFoldDB" id="A0A6G1JQR0"/>
<gene>
    <name evidence="1" type="ORF">K504DRAFT_188017</name>
</gene>